<dbReference type="GO" id="GO:0005783">
    <property type="term" value="C:endoplasmic reticulum"/>
    <property type="evidence" value="ECO:0007669"/>
    <property type="project" value="TreeGrafter"/>
</dbReference>
<dbReference type="Gene3D" id="3.40.50.720">
    <property type="entry name" value="NAD(P)-binding Rossmann-like Domain"/>
    <property type="match status" value="1"/>
</dbReference>
<name>A0A8T9C6E9_9HELO</name>
<accession>A0A8T9C6E9</accession>
<dbReference type="GO" id="GO:0005811">
    <property type="term" value="C:lipid droplet"/>
    <property type="evidence" value="ECO:0007669"/>
    <property type="project" value="TreeGrafter"/>
</dbReference>
<keyword evidence="6" id="KW-1185">Reference proteome</keyword>
<dbReference type="PRINTS" id="PR00081">
    <property type="entry name" value="GDHRDH"/>
</dbReference>
<comment type="similarity">
    <text evidence="1 4">Belongs to the short-chain dehydrogenases/reductases (SDR) family.</text>
</comment>
<dbReference type="InterPro" id="IPR002347">
    <property type="entry name" value="SDR_fam"/>
</dbReference>
<gene>
    <name evidence="5" type="primary">ayr1_1</name>
    <name evidence="5" type="ORF">LSUE1_G006137</name>
</gene>
<organism evidence="5 6">
    <name type="scientific">Lachnellula suecica</name>
    <dbReference type="NCBI Taxonomy" id="602035"/>
    <lineage>
        <taxon>Eukaryota</taxon>
        <taxon>Fungi</taxon>
        <taxon>Dikarya</taxon>
        <taxon>Ascomycota</taxon>
        <taxon>Pezizomycotina</taxon>
        <taxon>Leotiomycetes</taxon>
        <taxon>Helotiales</taxon>
        <taxon>Lachnaceae</taxon>
        <taxon>Lachnellula</taxon>
    </lineage>
</organism>
<evidence type="ECO:0000256" key="2">
    <source>
        <dbReference type="ARBA" id="ARBA00022857"/>
    </source>
</evidence>
<keyword evidence="3" id="KW-0560">Oxidoreductase</keyword>
<keyword evidence="2" id="KW-0521">NADP</keyword>
<dbReference type="SUPFAM" id="SSF51735">
    <property type="entry name" value="NAD(P)-binding Rossmann-fold domains"/>
    <property type="match status" value="1"/>
</dbReference>
<evidence type="ECO:0000256" key="1">
    <source>
        <dbReference type="ARBA" id="ARBA00006484"/>
    </source>
</evidence>
<evidence type="ECO:0000256" key="3">
    <source>
        <dbReference type="ARBA" id="ARBA00023002"/>
    </source>
</evidence>
<dbReference type="PANTHER" id="PTHR44169:SF3">
    <property type="entry name" value="SHORT-CHAIN DEHYDROGENASE SRDE"/>
    <property type="match status" value="1"/>
</dbReference>
<dbReference type="CDD" id="cd05374">
    <property type="entry name" value="17beta-HSD-like_SDR_c"/>
    <property type="match status" value="1"/>
</dbReference>
<dbReference type="OrthoDB" id="2102561at2759"/>
<dbReference type="PANTHER" id="PTHR44169">
    <property type="entry name" value="NADPH-DEPENDENT 1-ACYLDIHYDROXYACETONE PHOSPHATE REDUCTASE"/>
    <property type="match status" value="1"/>
</dbReference>
<evidence type="ECO:0000313" key="6">
    <source>
        <dbReference type="Proteomes" id="UP000469558"/>
    </source>
</evidence>
<dbReference type="GO" id="GO:0019433">
    <property type="term" value="P:triglyceride catabolic process"/>
    <property type="evidence" value="ECO:0007669"/>
    <property type="project" value="TreeGrafter"/>
</dbReference>
<dbReference type="PRINTS" id="PR00080">
    <property type="entry name" value="SDRFAMILY"/>
</dbReference>
<comment type="caution">
    <text evidence="5">The sequence shown here is derived from an EMBL/GenBank/DDBJ whole genome shotgun (WGS) entry which is preliminary data.</text>
</comment>
<sequence>MSKKQPKFALITGCGQGGIGEALAKEYVRHDVVPIATVLPTESTEHLAEVGIVSFPLDVTIEESVVALKENVIRLTGGHLDFLVNNAGVCYTMTAIDTDVEEVKKMFDVNVFGPMRMVHHFHQLLIDSGGTIMNIGSIGGIIPYVYGSSYNASKAALHHWSSTLRVEMAPFSVKVLTIISGEVGTNFLKTDRHRTLPKESYFSPLAEEFEEHVRRVPCTKSAAKKSPEQKC</sequence>
<dbReference type="GO" id="GO:0000140">
    <property type="term" value="F:acylglycerone-phosphate reductase (NADP+) activity"/>
    <property type="evidence" value="ECO:0007669"/>
    <property type="project" value="TreeGrafter"/>
</dbReference>
<dbReference type="Pfam" id="PF00106">
    <property type="entry name" value="adh_short"/>
    <property type="match status" value="1"/>
</dbReference>
<dbReference type="InterPro" id="IPR020904">
    <property type="entry name" value="Sc_DH/Rdtase_CS"/>
</dbReference>
<proteinExistence type="inferred from homology"/>
<dbReference type="AlphaFoldDB" id="A0A8T9C6E9"/>
<evidence type="ECO:0000313" key="5">
    <source>
        <dbReference type="EMBL" id="TVY75807.1"/>
    </source>
</evidence>
<dbReference type="GO" id="GO:0006654">
    <property type="term" value="P:phosphatidic acid biosynthetic process"/>
    <property type="evidence" value="ECO:0007669"/>
    <property type="project" value="TreeGrafter"/>
</dbReference>
<reference evidence="5 6" key="1">
    <citation type="submission" date="2018-05" db="EMBL/GenBank/DDBJ databases">
        <title>Genome sequencing and assembly of the regulated plant pathogen Lachnellula willkommii and related sister species for the development of diagnostic species identification markers.</title>
        <authorList>
            <person name="Giroux E."/>
            <person name="Bilodeau G."/>
        </authorList>
    </citation>
    <scope>NUCLEOTIDE SEQUENCE [LARGE SCALE GENOMIC DNA]</scope>
    <source>
        <strain evidence="5 6">CBS 268.59</strain>
    </source>
</reference>
<evidence type="ECO:0000256" key="4">
    <source>
        <dbReference type="RuleBase" id="RU000363"/>
    </source>
</evidence>
<protein>
    <submittedName>
        <fullName evidence="5">NADPH-dependent 1-acyldihydroxyacetone phosphate reductase</fullName>
    </submittedName>
</protein>
<dbReference type="GO" id="GO:0004806">
    <property type="term" value="F:triacylglycerol lipase activity"/>
    <property type="evidence" value="ECO:0007669"/>
    <property type="project" value="TreeGrafter"/>
</dbReference>
<dbReference type="PROSITE" id="PS00061">
    <property type="entry name" value="ADH_SHORT"/>
    <property type="match status" value="1"/>
</dbReference>
<dbReference type="EMBL" id="QGMK01000946">
    <property type="protein sequence ID" value="TVY75807.1"/>
    <property type="molecule type" value="Genomic_DNA"/>
</dbReference>
<dbReference type="Proteomes" id="UP000469558">
    <property type="component" value="Unassembled WGS sequence"/>
</dbReference>
<dbReference type="InterPro" id="IPR036291">
    <property type="entry name" value="NAD(P)-bd_dom_sf"/>
</dbReference>